<dbReference type="Proteomes" id="UP000192906">
    <property type="component" value="Unassembled WGS sequence"/>
</dbReference>
<protein>
    <submittedName>
        <fullName evidence="2">Acetyltransferase (GNAT) domain-containing protein</fullName>
    </submittedName>
</protein>
<keyword evidence="3" id="KW-1185">Reference proteome</keyword>
<dbReference type="InterPro" id="IPR016181">
    <property type="entry name" value="Acyl_CoA_acyltransferase"/>
</dbReference>
<dbReference type="RefSeq" id="WP_085099951.1">
    <property type="nucleotide sequence ID" value="NZ_FWZU01000002.1"/>
</dbReference>
<dbReference type="AlphaFoldDB" id="A0A1X7CU29"/>
<dbReference type="EMBL" id="FWZU01000002">
    <property type="protein sequence ID" value="SMF03101.1"/>
    <property type="molecule type" value="Genomic_DNA"/>
</dbReference>
<dbReference type="GO" id="GO:0016747">
    <property type="term" value="F:acyltransferase activity, transferring groups other than amino-acyl groups"/>
    <property type="evidence" value="ECO:0007669"/>
    <property type="project" value="InterPro"/>
</dbReference>
<evidence type="ECO:0000313" key="3">
    <source>
        <dbReference type="Proteomes" id="UP000192906"/>
    </source>
</evidence>
<reference evidence="3" key="1">
    <citation type="submission" date="2017-04" db="EMBL/GenBank/DDBJ databases">
        <authorList>
            <person name="Varghese N."/>
            <person name="Submissions S."/>
        </authorList>
    </citation>
    <scope>NUCLEOTIDE SEQUENCE [LARGE SCALE GENOMIC DNA]</scope>
    <source>
        <strain evidence="3">K3S</strain>
    </source>
</reference>
<evidence type="ECO:0000313" key="2">
    <source>
        <dbReference type="EMBL" id="SMF03101.1"/>
    </source>
</evidence>
<gene>
    <name evidence="2" type="ORF">SAMN06295933_1264</name>
</gene>
<dbReference type="CDD" id="cd04301">
    <property type="entry name" value="NAT_SF"/>
    <property type="match status" value="1"/>
</dbReference>
<keyword evidence="2" id="KW-0808">Transferase</keyword>
<dbReference type="STRING" id="1519643.SAMN06295933_1264"/>
<dbReference type="SUPFAM" id="SSF55729">
    <property type="entry name" value="Acyl-CoA N-acyltransferases (Nat)"/>
    <property type="match status" value="1"/>
</dbReference>
<accession>A0A1X7CU29</accession>
<organism evidence="2 3">
    <name type="scientific">Desulfovibrio gilichinskyi</name>
    <dbReference type="NCBI Taxonomy" id="1519643"/>
    <lineage>
        <taxon>Bacteria</taxon>
        <taxon>Pseudomonadati</taxon>
        <taxon>Thermodesulfobacteriota</taxon>
        <taxon>Desulfovibrionia</taxon>
        <taxon>Desulfovibrionales</taxon>
        <taxon>Desulfovibrionaceae</taxon>
        <taxon>Desulfovibrio</taxon>
    </lineage>
</organism>
<dbReference type="Pfam" id="PF00583">
    <property type="entry name" value="Acetyltransf_1"/>
    <property type="match status" value="1"/>
</dbReference>
<feature type="domain" description="N-acetyltransferase" evidence="1">
    <location>
        <begin position="117"/>
        <end position="244"/>
    </location>
</feature>
<dbReference type="InterPro" id="IPR000182">
    <property type="entry name" value="GNAT_dom"/>
</dbReference>
<proteinExistence type="predicted"/>
<sequence>MDSEKLKKGNIDNLTTLWKKMGAKAQVTTAQVVYYLASRWPNRCWFDWDTDFISGINSVLDVLRPDQIVPVWDKSGNKIGKREQDLIDNGFGIMLEQTAMVLSANDFPKQDSSVNNIKLVSSTEDIESWVSVGSKAFGYQIDPHVISKLVSDDDIKLFIYYCENTPAGTALLCKTSEVIGVHQVGVAPAFQGKRIGSSLMKYLIPVCKEWQGEFITLQASAAGKGLYERLGFKPQFMIRSYRRK</sequence>
<dbReference type="Gene3D" id="3.40.630.30">
    <property type="match status" value="1"/>
</dbReference>
<name>A0A1X7CU29_9BACT</name>
<dbReference type="PROSITE" id="PS51186">
    <property type="entry name" value="GNAT"/>
    <property type="match status" value="1"/>
</dbReference>
<dbReference type="OrthoDB" id="5393364at2"/>
<evidence type="ECO:0000259" key="1">
    <source>
        <dbReference type="PROSITE" id="PS51186"/>
    </source>
</evidence>